<dbReference type="Proteomes" id="UP000007073">
    <property type="component" value="Chromosome"/>
</dbReference>
<accession>Q39ZB3</accession>
<dbReference type="AlphaFoldDB" id="Q39ZB3"/>
<reference evidence="1 2" key="2">
    <citation type="journal article" date="2009" name="BMC Microbiol.">
        <title>The genome sequence of Geobacter metallireducens: features of metabolism, physiology and regulation common and dissimilar to Geobacter sulfurreducens.</title>
        <authorList>
            <person name="Aklujkar M."/>
            <person name="Krushkal J."/>
            <person name="DiBartolo G."/>
            <person name="Lapidus A."/>
            <person name="Land M.L."/>
            <person name="Lovley D.R."/>
        </authorList>
    </citation>
    <scope>NUCLEOTIDE SEQUENCE [LARGE SCALE GENOMIC DNA]</scope>
    <source>
        <strain evidence="2">ATCC 53774 / DSM 7210 / GS-15</strain>
    </source>
</reference>
<dbReference type="HOGENOM" id="CLU_2699436_0_0_7"/>
<name>Q39ZB3_GEOMG</name>
<proteinExistence type="predicted"/>
<reference evidence="1 2" key="1">
    <citation type="submission" date="2005-10" db="EMBL/GenBank/DDBJ databases">
        <title>Complete sequence of Geobacter metallireducens GS-15.</title>
        <authorList>
            <consortium name="US DOE Joint Genome Institute"/>
            <person name="Copeland A."/>
            <person name="Lucas S."/>
            <person name="Lapidus A."/>
            <person name="Barry K."/>
            <person name="Detter J.C."/>
            <person name="Glavina T."/>
            <person name="Hammon N."/>
            <person name="Israni S."/>
            <person name="Pitluck S."/>
            <person name="Di Bartolo G."/>
            <person name="Chain P."/>
            <person name="Schmutz J."/>
            <person name="Larimer F."/>
            <person name="Land M."/>
            <person name="Kyrpides N."/>
            <person name="Ivanova N."/>
            <person name="Richardson P."/>
        </authorList>
    </citation>
    <scope>NUCLEOTIDE SEQUENCE [LARGE SCALE GENOMIC DNA]</scope>
    <source>
        <strain evidence="2">ATCC 53774 / DSM 7210 / GS-15</strain>
    </source>
</reference>
<dbReference type="STRING" id="269799.Gmet_0164"/>
<gene>
    <name evidence="1" type="ordered locus">Gmet_0164</name>
</gene>
<dbReference type="eggNOG" id="COG4564">
    <property type="taxonomic scope" value="Bacteria"/>
</dbReference>
<dbReference type="EMBL" id="CP000148">
    <property type="protein sequence ID" value="ABB30411.1"/>
    <property type="molecule type" value="Genomic_DNA"/>
</dbReference>
<evidence type="ECO:0000313" key="2">
    <source>
        <dbReference type="Proteomes" id="UP000007073"/>
    </source>
</evidence>
<sequence>MPKMKQWLTITKLYNVWMLRHLRAQAHAHARLRQGTISEVSCMWPRPGSTDPVPKVSFVTKVDDQVCTVGYYK</sequence>
<dbReference type="KEGG" id="gme:Gmet_0164"/>
<keyword evidence="2" id="KW-1185">Reference proteome</keyword>
<organism evidence="1 2">
    <name type="scientific">Geobacter metallireducens (strain ATCC 53774 / DSM 7210 / GS-15)</name>
    <dbReference type="NCBI Taxonomy" id="269799"/>
    <lineage>
        <taxon>Bacteria</taxon>
        <taxon>Pseudomonadati</taxon>
        <taxon>Thermodesulfobacteriota</taxon>
        <taxon>Desulfuromonadia</taxon>
        <taxon>Geobacterales</taxon>
        <taxon>Geobacteraceae</taxon>
        <taxon>Geobacter</taxon>
    </lineage>
</organism>
<evidence type="ECO:0000313" key="1">
    <source>
        <dbReference type="EMBL" id="ABB30411.1"/>
    </source>
</evidence>
<protein>
    <submittedName>
        <fullName evidence="1">Uncharacterized protein</fullName>
    </submittedName>
</protein>